<sequence>MRTTAGHLSIAEIRDQMESEVLKANPIYQRSAGLWPVSAKSYFIDTILNTYPFSSVYIHERLSLKTNKISKDIVDGQQRLTTIFEFLGDKFTLSSSSKEYRGQKFSEMDNDVKERILSYSVPVVTIFSPDQNEILEMFRRMNAFTVPLNPAEQRHSQFHGEFKWFVNGVADEFSPMLNRFGVLTQKQIIRMSDAEFIADLVDTIARGIQHREPTSFTKLYKENDEEFPRLSEMTEKVYESLRFIMNNFPDISGTFATKSYAFHSLISAMVHNFWGIPNGESDLEMMPTGRFCNDVYLANQGILALAAAHESKDEVGPYGPYVKACLKATNRKAQRVDRTRFLLMALNGKLPV</sequence>
<gene>
    <name evidence="2" type="ORF">J2W40_001732</name>
</gene>
<dbReference type="EMBL" id="JAVDWV010000007">
    <property type="protein sequence ID" value="MDR7154914.1"/>
    <property type="molecule type" value="Genomic_DNA"/>
</dbReference>
<comment type="caution">
    <text evidence="2">The sequence shown here is derived from an EMBL/GenBank/DDBJ whole genome shotgun (WGS) entry which is preliminary data.</text>
</comment>
<protein>
    <recommendedName>
        <fullName evidence="1">GmrSD restriction endonucleases N-terminal domain-containing protein</fullName>
    </recommendedName>
</protein>
<accession>A0ABU1X0T9</accession>
<evidence type="ECO:0000313" key="3">
    <source>
        <dbReference type="Proteomes" id="UP001267638"/>
    </source>
</evidence>
<dbReference type="Pfam" id="PF03235">
    <property type="entry name" value="GmrSD_N"/>
    <property type="match status" value="1"/>
</dbReference>
<feature type="domain" description="GmrSD restriction endonucleases N-terminal" evidence="1">
    <location>
        <begin position="19"/>
        <end position="158"/>
    </location>
</feature>
<organism evidence="2 3">
    <name type="scientific">Sphingobium xenophagum</name>
    <dbReference type="NCBI Taxonomy" id="121428"/>
    <lineage>
        <taxon>Bacteria</taxon>
        <taxon>Pseudomonadati</taxon>
        <taxon>Pseudomonadota</taxon>
        <taxon>Alphaproteobacteria</taxon>
        <taxon>Sphingomonadales</taxon>
        <taxon>Sphingomonadaceae</taxon>
        <taxon>Sphingobium</taxon>
    </lineage>
</organism>
<evidence type="ECO:0000259" key="1">
    <source>
        <dbReference type="Pfam" id="PF03235"/>
    </source>
</evidence>
<dbReference type="PANTHER" id="PTHR39639:SF1">
    <property type="entry name" value="DUF262 DOMAIN-CONTAINING PROTEIN"/>
    <property type="match status" value="1"/>
</dbReference>
<dbReference type="Proteomes" id="UP001267638">
    <property type="component" value="Unassembled WGS sequence"/>
</dbReference>
<proteinExistence type="predicted"/>
<dbReference type="RefSeq" id="WP_310223629.1">
    <property type="nucleotide sequence ID" value="NZ_JAVDWV010000007.1"/>
</dbReference>
<reference evidence="2 3" key="1">
    <citation type="submission" date="2023-07" db="EMBL/GenBank/DDBJ databases">
        <title>Sorghum-associated microbial communities from plants grown in Nebraska, USA.</title>
        <authorList>
            <person name="Schachtman D."/>
        </authorList>
    </citation>
    <scope>NUCLEOTIDE SEQUENCE [LARGE SCALE GENOMIC DNA]</scope>
    <source>
        <strain evidence="2 3">4256</strain>
    </source>
</reference>
<name>A0ABU1X0T9_SPHXE</name>
<keyword evidence="3" id="KW-1185">Reference proteome</keyword>
<dbReference type="InterPro" id="IPR004919">
    <property type="entry name" value="GmrSD_N"/>
</dbReference>
<dbReference type="PANTHER" id="PTHR39639">
    <property type="entry name" value="CHROMOSOME 16, WHOLE GENOME SHOTGUN SEQUENCE"/>
    <property type="match status" value="1"/>
</dbReference>
<evidence type="ECO:0000313" key="2">
    <source>
        <dbReference type="EMBL" id="MDR7154914.1"/>
    </source>
</evidence>